<protein>
    <submittedName>
        <fullName evidence="2">Uncharacterized protein</fullName>
    </submittedName>
</protein>
<gene>
    <name evidence="2" type="ORF">PECAL_2P08730</name>
</gene>
<dbReference type="PANTHER" id="PTHR45982:SF1">
    <property type="entry name" value="REGULATOR OF CHROMOSOME CONDENSATION"/>
    <property type="match status" value="1"/>
</dbReference>
<reference evidence="2" key="1">
    <citation type="submission" date="2021-11" db="EMBL/GenBank/DDBJ databases">
        <authorList>
            <consortium name="Genoscope - CEA"/>
            <person name="William W."/>
        </authorList>
    </citation>
    <scope>NUCLEOTIDE SEQUENCE</scope>
</reference>
<dbReference type="Proteomes" id="UP000789595">
    <property type="component" value="Unassembled WGS sequence"/>
</dbReference>
<name>A0A8J2SJV1_9STRA</name>
<dbReference type="InterPro" id="IPR051553">
    <property type="entry name" value="Ran_GTPase-activating"/>
</dbReference>
<dbReference type="Gene3D" id="2.130.10.30">
    <property type="entry name" value="Regulator of chromosome condensation 1/beta-lactamase-inhibitor protein II"/>
    <property type="match status" value="3"/>
</dbReference>
<keyword evidence="3" id="KW-1185">Reference proteome</keyword>
<dbReference type="EMBL" id="CAKKNE010000002">
    <property type="protein sequence ID" value="CAH0367834.1"/>
    <property type="molecule type" value="Genomic_DNA"/>
</dbReference>
<dbReference type="PROSITE" id="PS50012">
    <property type="entry name" value="RCC1_3"/>
    <property type="match status" value="2"/>
</dbReference>
<sequence>MLLQHQLVFDLLVDTNLIDGTGLARVFRTSRTGLAWAARAAARRIKAPKNADDGTTPCRGALVDSAAFLDIAGVAAACGAHVVAADARGAIACGRGGQGQRGVWSVGDSSNVEAVRWGREFSTPPRVAQLSVGRDFTVFVIGGGVAYGCGNGEQGQLGTAPAPIRSCSTPRQIPELRTRVWRCAAGVDYSLWIVGDDRAVVGLGANNHGQLGTGDYTARTTSVQRCRVGLEDGPARRWKPGDGVGAELIGVTCIAAGVNHALAVAGGVLYAWGARKFGQLGDPGQKKRAVPMPVRSHPLVPLACSLDGVTVVDCAAGNAFSLAVDADGGVHAAGTNRTGAMGLGGPPFFVSVAQRFQRVPIGDEDTRWAAEIFDRSDLSSNEVDALWGRGGRHEKVVSVACGHAHAICRTAEGRVYTWGGVHRSALLALGHGADDDIEARQRARLVPNVGNAVHVAAGGLLDGAASSLIVRADGAVFVASNEPSIYGQCLQAAAVTPDDAVAAAQCLGRFLELRPAIP</sequence>
<dbReference type="OrthoDB" id="5981550at2759"/>
<feature type="repeat" description="RCC1" evidence="1">
    <location>
        <begin position="144"/>
        <end position="196"/>
    </location>
</feature>
<feature type="repeat" description="RCC1" evidence="1">
    <location>
        <begin position="267"/>
        <end position="327"/>
    </location>
</feature>
<dbReference type="Pfam" id="PF13540">
    <property type="entry name" value="RCC1_2"/>
    <property type="match status" value="1"/>
</dbReference>
<accession>A0A8J2SJV1</accession>
<dbReference type="GO" id="GO:0005737">
    <property type="term" value="C:cytoplasm"/>
    <property type="evidence" value="ECO:0007669"/>
    <property type="project" value="TreeGrafter"/>
</dbReference>
<evidence type="ECO:0000313" key="2">
    <source>
        <dbReference type="EMBL" id="CAH0367834.1"/>
    </source>
</evidence>
<dbReference type="AlphaFoldDB" id="A0A8J2SJV1"/>
<dbReference type="Pfam" id="PF00415">
    <property type="entry name" value="RCC1"/>
    <property type="match status" value="2"/>
</dbReference>
<dbReference type="GO" id="GO:0005085">
    <property type="term" value="F:guanyl-nucleotide exchange factor activity"/>
    <property type="evidence" value="ECO:0007669"/>
    <property type="project" value="TreeGrafter"/>
</dbReference>
<dbReference type="InterPro" id="IPR000408">
    <property type="entry name" value="Reg_chr_condens"/>
</dbReference>
<dbReference type="PANTHER" id="PTHR45982">
    <property type="entry name" value="REGULATOR OF CHROMOSOME CONDENSATION"/>
    <property type="match status" value="1"/>
</dbReference>
<organism evidence="2 3">
    <name type="scientific">Pelagomonas calceolata</name>
    <dbReference type="NCBI Taxonomy" id="35677"/>
    <lineage>
        <taxon>Eukaryota</taxon>
        <taxon>Sar</taxon>
        <taxon>Stramenopiles</taxon>
        <taxon>Ochrophyta</taxon>
        <taxon>Pelagophyceae</taxon>
        <taxon>Pelagomonadales</taxon>
        <taxon>Pelagomonadaceae</taxon>
        <taxon>Pelagomonas</taxon>
    </lineage>
</organism>
<dbReference type="InterPro" id="IPR009091">
    <property type="entry name" value="RCC1/BLIP-II"/>
</dbReference>
<proteinExistence type="predicted"/>
<comment type="caution">
    <text evidence="2">The sequence shown here is derived from an EMBL/GenBank/DDBJ whole genome shotgun (WGS) entry which is preliminary data.</text>
</comment>
<evidence type="ECO:0000313" key="3">
    <source>
        <dbReference type="Proteomes" id="UP000789595"/>
    </source>
</evidence>
<dbReference type="SUPFAM" id="SSF50985">
    <property type="entry name" value="RCC1/BLIP-II"/>
    <property type="match status" value="2"/>
</dbReference>
<evidence type="ECO:0000256" key="1">
    <source>
        <dbReference type="PROSITE-ProRule" id="PRU00235"/>
    </source>
</evidence>